<sequence length="69" mass="7511">MTREQLEPYLQRLEGESPQTLPLFGIPFALKDNIDLAGIPTTAGSPAYAYTPTESAFVVQQLIDAGPFL</sequence>
<keyword evidence="3" id="KW-1185">Reference proteome</keyword>
<evidence type="ECO:0000313" key="2">
    <source>
        <dbReference type="EMBL" id="BBI50068.1"/>
    </source>
</evidence>
<proteinExistence type="predicted"/>
<protein>
    <recommendedName>
        <fullName evidence="1">Amidase domain-containing protein</fullName>
    </recommendedName>
</protein>
<dbReference type="Gene3D" id="3.90.1300.10">
    <property type="entry name" value="Amidase signature (AS) domain"/>
    <property type="match status" value="1"/>
</dbReference>
<evidence type="ECO:0000313" key="3">
    <source>
        <dbReference type="Proteomes" id="UP000289555"/>
    </source>
</evidence>
<dbReference type="Proteomes" id="UP000289555">
    <property type="component" value="Chromosome"/>
</dbReference>
<accession>A0ABN5WYV5</accession>
<dbReference type="InterPro" id="IPR036928">
    <property type="entry name" value="AS_sf"/>
</dbReference>
<feature type="domain" description="Amidase" evidence="1">
    <location>
        <begin position="14"/>
        <end position="67"/>
    </location>
</feature>
<name>A0ABN5WYV5_9GAMM</name>
<dbReference type="EMBL" id="AP019416">
    <property type="protein sequence ID" value="BBI50068.1"/>
    <property type="molecule type" value="Genomic_DNA"/>
</dbReference>
<dbReference type="Pfam" id="PF01425">
    <property type="entry name" value="Amidase"/>
    <property type="match status" value="1"/>
</dbReference>
<gene>
    <name evidence="2" type="ORF">HORIV_24890</name>
</gene>
<dbReference type="InterPro" id="IPR023631">
    <property type="entry name" value="Amidase_dom"/>
</dbReference>
<organism evidence="2 3">
    <name type="scientific">Vreelandella olivaria</name>
    <dbReference type="NCBI Taxonomy" id="390919"/>
    <lineage>
        <taxon>Bacteria</taxon>
        <taxon>Pseudomonadati</taxon>
        <taxon>Pseudomonadota</taxon>
        <taxon>Gammaproteobacteria</taxon>
        <taxon>Oceanospirillales</taxon>
        <taxon>Halomonadaceae</taxon>
        <taxon>Vreelandella</taxon>
    </lineage>
</organism>
<evidence type="ECO:0000259" key="1">
    <source>
        <dbReference type="Pfam" id="PF01425"/>
    </source>
</evidence>
<reference evidence="3" key="1">
    <citation type="journal article" date="2019" name="Microbiol. Resour. Announc.">
        <title>Complete Genome Sequence of Halomonas olivaria, a Moderately Halophilic Bacterium Isolated from Olive Processing Effluents, Obtained by Nanopore Sequencing.</title>
        <authorList>
            <person name="Nagata S."/>
            <person name="Ii K.M."/>
            <person name="Tsukimi T."/>
            <person name="Miura M.C."/>
            <person name="Galipon J."/>
            <person name="Arakawa K."/>
        </authorList>
    </citation>
    <scope>NUCLEOTIDE SEQUENCE [LARGE SCALE GENOMIC DNA]</scope>
    <source>
        <strain evidence="3">TYRC17</strain>
    </source>
</reference>
<dbReference type="SUPFAM" id="SSF75304">
    <property type="entry name" value="Amidase signature (AS) enzymes"/>
    <property type="match status" value="1"/>
</dbReference>